<evidence type="ECO:0000256" key="5">
    <source>
        <dbReference type="ARBA" id="ARBA00022723"/>
    </source>
</evidence>
<feature type="binding site" evidence="12">
    <location>
        <position position="64"/>
    </location>
    <ligand>
        <name>[4Fe-4S] cluster</name>
        <dbReference type="ChEBI" id="CHEBI:49883"/>
    </ligand>
</feature>
<dbReference type="Pfam" id="PF02467">
    <property type="entry name" value="Whib"/>
    <property type="match status" value="1"/>
</dbReference>
<dbReference type="GO" id="GO:0046872">
    <property type="term" value="F:metal ion binding"/>
    <property type="evidence" value="ECO:0007669"/>
    <property type="project" value="UniProtKB-KW"/>
</dbReference>
<sequence>MGIAKVSHLPGRAEHHWTWQTEAACRGLGAEVFFHPEGERGRERAEREEAAKSVCGTCPVRARCLEHALRVAEPYGVWGGLGEKERQLAADPGSRPAAA</sequence>
<dbReference type="InterPro" id="IPR034768">
    <property type="entry name" value="4FE4S_WBL"/>
</dbReference>
<comment type="PTM">
    <text evidence="12">Upon Fe-S cluster removal intramolecular disulfide bonds are formed.</text>
</comment>
<keyword evidence="11 12" id="KW-0804">Transcription</keyword>
<dbReference type="GO" id="GO:0005737">
    <property type="term" value="C:cytoplasm"/>
    <property type="evidence" value="ECO:0007669"/>
    <property type="project" value="UniProtKB-SubCell"/>
</dbReference>
<reference evidence="14" key="1">
    <citation type="journal article" date="2014" name="Int. J. Syst. Evol. Microbiol.">
        <title>Complete genome sequence of Corynebacterium casei LMG S-19264T (=DSM 44701T), isolated from a smear-ripened cheese.</title>
        <authorList>
            <consortium name="US DOE Joint Genome Institute (JGI-PGF)"/>
            <person name="Walter F."/>
            <person name="Albersmeier A."/>
            <person name="Kalinowski J."/>
            <person name="Ruckert C."/>
        </authorList>
    </citation>
    <scope>NUCLEOTIDE SEQUENCE</scope>
    <source>
        <strain evidence="14">JCM 4834</strain>
    </source>
</reference>
<dbReference type="InterPro" id="IPR003482">
    <property type="entry name" value="Whib"/>
</dbReference>
<evidence type="ECO:0000313" key="15">
    <source>
        <dbReference type="Proteomes" id="UP000634660"/>
    </source>
</evidence>
<keyword evidence="3 12" id="KW-0004">4Fe-4S</keyword>
<proteinExistence type="inferred from homology"/>
<keyword evidence="10 12" id="KW-1015">Disulfide bond</keyword>
<evidence type="ECO:0000256" key="8">
    <source>
        <dbReference type="ARBA" id="ARBA00023015"/>
    </source>
</evidence>
<evidence type="ECO:0000256" key="9">
    <source>
        <dbReference type="ARBA" id="ARBA00023125"/>
    </source>
</evidence>
<comment type="subcellular location">
    <subcellularLocation>
        <location evidence="1 12">Cytoplasm</location>
    </subcellularLocation>
</comment>
<comment type="cofactor">
    <cofactor evidence="12">
        <name>[4Fe-4S] cluster</name>
        <dbReference type="ChEBI" id="CHEBI:49883"/>
    </cofactor>
    <text evidence="12">Binds 1 [4Fe-4S] cluster per subunit. Following nitrosylation of the [4Fe-4S] cluster binds 1 [4Fe-8(NO)] cluster per subunit.</text>
</comment>
<dbReference type="EMBL" id="BMVX01000001">
    <property type="protein sequence ID" value="GGZ47290.1"/>
    <property type="molecule type" value="Genomic_DNA"/>
</dbReference>
<dbReference type="GO" id="GO:0035731">
    <property type="term" value="F:dinitrosyl-iron complex binding"/>
    <property type="evidence" value="ECO:0007669"/>
    <property type="project" value="UniProtKB-UniRule"/>
</dbReference>
<evidence type="ECO:0000256" key="6">
    <source>
        <dbReference type="ARBA" id="ARBA00023004"/>
    </source>
</evidence>
<evidence type="ECO:0000256" key="3">
    <source>
        <dbReference type="ARBA" id="ARBA00022485"/>
    </source>
</evidence>
<dbReference type="GO" id="GO:0045892">
    <property type="term" value="P:negative regulation of DNA-templated transcription"/>
    <property type="evidence" value="ECO:0007669"/>
    <property type="project" value="TreeGrafter"/>
</dbReference>
<organism evidence="14 15">
    <name type="scientific">Streptomyces subrutilus</name>
    <dbReference type="NCBI Taxonomy" id="36818"/>
    <lineage>
        <taxon>Bacteria</taxon>
        <taxon>Bacillati</taxon>
        <taxon>Actinomycetota</taxon>
        <taxon>Actinomycetes</taxon>
        <taxon>Kitasatosporales</taxon>
        <taxon>Streptomycetaceae</taxon>
        <taxon>Streptomyces</taxon>
    </lineage>
</organism>
<keyword evidence="8 12" id="KW-0805">Transcription regulation</keyword>
<reference evidence="14" key="2">
    <citation type="submission" date="2020-09" db="EMBL/GenBank/DDBJ databases">
        <authorList>
            <person name="Sun Q."/>
            <person name="Ohkuma M."/>
        </authorList>
    </citation>
    <scope>NUCLEOTIDE SEQUENCE</scope>
    <source>
        <strain evidence="14">JCM 4834</strain>
    </source>
</reference>
<keyword evidence="7 12" id="KW-0411">Iron-sulfur</keyword>
<comment type="PTM">
    <text evidence="12">The Fe-S cluster can be nitrosylated by nitric oxide (NO).</text>
</comment>
<evidence type="ECO:0000256" key="11">
    <source>
        <dbReference type="ARBA" id="ARBA00023163"/>
    </source>
</evidence>
<keyword evidence="5 12" id="KW-0479">Metal-binding</keyword>
<evidence type="ECO:0000256" key="10">
    <source>
        <dbReference type="ARBA" id="ARBA00023157"/>
    </source>
</evidence>
<accession>A0A918V068</accession>
<comment type="similarity">
    <text evidence="2 12">Belongs to the WhiB family.</text>
</comment>
<evidence type="ECO:0000313" key="14">
    <source>
        <dbReference type="EMBL" id="GGZ47290.1"/>
    </source>
</evidence>
<evidence type="ECO:0000256" key="2">
    <source>
        <dbReference type="ARBA" id="ARBA00006597"/>
    </source>
</evidence>
<dbReference type="HAMAP" id="MF_01479">
    <property type="entry name" value="WhiB"/>
    <property type="match status" value="1"/>
</dbReference>
<keyword evidence="4 12" id="KW-0963">Cytoplasm</keyword>
<feature type="binding site" evidence="12">
    <location>
        <position position="58"/>
    </location>
    <ligand>
        <name>[4Fe-4S] cluster</name>
        <dbReference type="ChEBI" id="CHEBI:49883"/>
    </ligand>
</feature>
<gene>
    <name evidence="14" type="primary">whiD</name>
    <name evidence="12" type="synonym">whiB</name>
    <name evidence="14" type="ORF">GCM10010371_03210</name>
</gene>
<feature type="binding site" evidence="12">
    <location>
        <position position="55"/>
    </location>
    <ligand>
        <name>[4Fe-4S] cluster</name>
        <dbReference type="ChEBI" id="CHEBI:49883"/>
    </ligand>
</feature>
<protein>
    <recommendedName>
        <fullName evidence="12">Transcriptional regulator WhiB</fullName>
    </recommendedName>
</protein>
<dbReference type="PROSITE" id="PS51674">
    <property type="entry name" value="4FE4S_WBL"/>
    <property type="match status" value="1"/>
</dbReference>
<feature type="binding site" evidence="12">
    <location>
        <position position="25"/>
    </location>
    <ligand>
        <name>[4Fe-4S] cluster</name>
        <dbReference type="ChEBI" id="CHEBI:49883"/>
    </ligand>
</feature>
<evidence type="ECO:0000256" key="12">
    <source>
        <dbReference type="HAMAP-Rule" id="MF_01479"/>
    </source>
</evidence>
<feature type="domain" description="4Fe-4S Wbl-type" evidence="13">
    <location>
        <begin position="24"/>
        <end position="88"/>
    </location>
</feature>
<dbReference type="Proteomes" id="UP000634660">
    <property type="component" value="Unassembled WGS sequence"/>
</dbReference>
<comment type="function">
    <text evidence="12">Acts as a transcriptional regulator. Probably redox-responsive. The apo- but not holo-form probably binds DNA.</text>
</comment>
<evidence type="ECO:0000256" key="7">
    <source>
        <dbReference type="ARBA" id="ARBA00023014"/>
    </source>
</evidence>
<dbReference type="PANTHER" id="PTHR38839">
    <property type="entry name" value="TRANSCRIPTIONAL REGULATOR WHID-RELATED"/>
    <property type="match status" value="1"/>
</dbReference>
<dbReference type="GO" id="GO:0045454">
    <property type="term" value="P:cell redox homeostasis"/>
    <property type="evidence" value="ECO:0007669"/>
    <property type="project" value="TreeGrafter"/>
</dbReference>
<name>A0A918V068_9ACTN</name>
<dbReference type="GO" id="GO:0047134">
    <property type="term" value="F:protein-disulfide reductase [NAD(P)H] activity"/>
    <property type="evidence" value="ECO:0007669"/>
    <property type="project" value="TreeGrafter"/>
</dbReference>
<comment type="caution">
    <text evidence="14">The sequence shown here is derived from an EMBL/GenBank/DDBJ whole genome shotgun (WGS) entry which is preliminary data.</text>
</comment>
<keyword evidence="6 12" id="KW-0408">Iron</keyword>
<evidence type="ECO:0000256" key="1">
    <source>
        <dbReference type="ARBA" id="ARBA00004496"/>
    </source>
</evidence>
<dbReference type="GO" id="GO:0003677">
    <property type="term" value="F:DNA binding"/>
    <property type="evidence" value="ECO:0007669"/>
    <property type="project" value="UniProtKB-UniRule"/>
</dbReference>
<dbReference type="AlphaFoldDB" id="A0A918V068"/>
<keyword evidence="9 12" id="KW-0238">DNA-binding</keyword>
<dbReference type="GO" id="GO:0051539">
    <property type="term" value="F:4 iron, 4 sulfur cluster binding"/>
    <property type="evidence" value="ECO:0007669"/>
    <property type="project" value="UniProtKB-UniRule"/>
</dbReference>
<dbReference type="PANTHER" id="PTHR38839:SF5">
    <property type="entry name" value="TRANSCRIPTIONAL REGULATOR WHID"/>
    <property type="match status" value="1"/>
</dbReference>
<evidence type="ECO:0000259" key="13">
    <source>
        <dbReference type="PROSITE" id="PS51674"/>
    </source>
</evidence>
<evidence type="ECO:0000256" key="4">
    <source>
        <dbReference type="ARBA" id="ARBA00022490"/>
    </source>
</evidence>